<dbReference type="InterPro" id="IPR011104">
    <property type="entry name" value="Hpr_kin/Pase_C"/>
</dbReference>
<dbReference type="AlphaFoldDB" id="A0A975PM10"/>
<dbReference type="GO" id="GO:0005524">
    <property type="term" value="F:ATP binding"/>
    <property type="evidence" value="ECO:0007669"/>
    <property type="project" value="InterPro"/>
</dbReference>
<dbReference type="InterPro" id="IPR027417">
    <property type="entry name" value="P-loop_NTPase"/>
</dbReference>
<dbReference type="Gene3D" id="3.40.50.300">
    <property type="entry name" value="P-loop containing nucleotide triphosphate hydrolases"/>
    <property type="match status" value="1"/>
</dbReference>
<dbReference type="CDD" id="cd01918">
    <property type="entry name" value="HprK_C"/>
    <property type="match status" value="1"/>
</dbReference>
<dbReference type="SUPFAM" id="SSF53795">
    <property type="entry name" value="PEP carboxykinase-like"/>
    <property type="match status" value="1"/>
</dbReference>
<feature type="domain" description="HPr kinase/phosphorylase C-terminal" evidence="1">
    <location>
        <begin position="3"/>
        <end position="78"/>
    </location>
</feature>
<evidence type="ECO:0000259" key="1">
    <source>
        <dbReference type="Pfam" id="PF07475"/>
    </source>
</evidence>
<sequence length="138" mass="14391">MTPHATCVAVDGAGVLILGPSGSGKSALALSLMAMGATLVADDRTTLSASEGTLWAEPPATIAGLIEARGVGLLRVLHLPRAPLHLAVDLSQTETDRLPPQRSVKFMDITLPCLHKVDAPHFAAAIHAYLRGSRAEEP</sequence>
<dbReference type="Proteomes" id="UP000683291">
    <property type="component" value="Chromosome 1"/>
</dbReference>
<dbReference type="GO" id="GO:0000155">
    <property type="term" value="F:phosphorelay sensor kinase activity"/>
    <property type="evidence" value="ECO:0007669"/>
    <property type="project" value="InterPro"/>
</dbReference>
<protein>
    <submittedName>
        <fullName evidence="2">Serine kinase</fullName>
    </submittedName>
</protein>
<evidence type="ECO:0000313" key="2">
    <source>
        <dbReference type="EMBL" id="QUJ75740.1"/>
    </source>
</evidence>
<keyword evidence="2" id="KW-0808">Transferase</keyword>
<accession>A0A975PM10</accession>
<dbReference type="EMBL" id="CP073581">
    <property type="protein sequence ID" value="QUJ75740.1"/>
    <property type="molecule type" value="Genomic_DNA"/>
</dbReference>
<dbReference type="KEGG" id="sual:KDD17_12370"/>
<name>A0A975PM10_9RHOB</name>
<keyword evidence="3" id="KW-1185">Reference proteome</keyword>
<dbReference type="GO" id="GO:0006109">
    <property type="term" value="P:regulation of carbohydrate metabolic process"/>
    <property type="evidence" value="ECO:0007669"/>
    <property type="project" value="InterPro"/>
</dbReference>
<reference evidence="2" key="1">
    <citation type="submission" date="2021-04" db="EMBL/GenBank/DDBJ databases">
        <title>Complete genome sequence for Sulfitobacter sp. strain JK7-1.</title>
        <authorList>
            <person name="Park S.-J."/>
        </authorList>
    </citation>
    <scope>NUCLEOTIDE SEQUENCE</scope>
    <source>
        <strain evidence="2">JK7-1</strain>
    </source>
</reference>
<organism evidence="2 3">
    <name type="scientific">Sulfitobacter albidus</name>
    <dbReference type="NCBI Taxonomy" id="2829501"/>
    <lineage>
        <taxon>Bacteria</taxon>
        <taxon>Pseudomonadati</taxon>
        <taxon>Pseudomonadota</taxon>
        <taxon>Alphaproteobacteria</taxon>
        <taxon>Rhodobacterales</taxon>
        <taxon>Roseobacteraceae</taxon>
        <taxon>Sulfitobacter</taxon>
    </lineage>
</organism>
<proteinExistence type="predicted"/>
<dbReference type="RefSeq" id="WP_212703941.1">
    <property type="nucleotide sequence ID" value="NZ_CP073581.1"/>
</dbReference>
<keyword evidence="2" id="KW-0418">Kinase</keyword>
<gene>
    <name evidence="2" type="ORF">KDD17_12370</name>
</gene>
<evidence type="ECO:0000313" key="3">
    <source>
        <dbReference type="Proteomes" id="UP000683291"/>
    </source>
</evidence>
<dbReference type="Pfam" id="PF07475">
    <property type="entry name" value="Hpr_kinase_C"/>
    <property type="match status" value="1"/>
</dbReference>